<sequence length="345" mass="38658">MSDSSASLTPPVNNGSASSTSATSTETVKSSNSGAKSFTSSTNSATSTGTVTDRPREVGAYEISIGATTTPTSELSKGQKWVISCHMMDGNICQLYPFQEPGRRAERGIVTLFRSTKNHLQCEELVGKNIIGTIQDRDLRRFDELFYLTEASGGQGFVVRWLTVCVEEGLLEDLAVRDFLDGLKAVTHTVHADVIPEYIVVLHNKAQSTCHWYSTTRDPAEEEGSERTAVKIWRTDDQEHFICYECFTRKDEIGHLQPEDVELFEFLFEKTKMKKSRFFIFRFLFACADAGLVDEKVIERLQPQWQLDGAYPGDLDFTMSVIPSYSFASLLELLVFVVSISEEIF</sequence>
<dbReference type="EMBL" id="JBFXLS010000009">
    <property type="protein sequence ID" value="KAL2831511.1"/>
    <property type="molecule type" value="Genomic_DNA"/>
</dbReference>
<feature type="region of interest" description="Disordered" evidence="1">
    <location>
        <begin position="1"/>
        <end position="57"/>
    </location>
</feature>
<accession>A0ABR4IUQ9</accession>
<evidence type="ECO:0000256" key="1">
    <source>
        <dbReference type="SAM" id="MobiDB-lite"/>
    </source>
</evidence>
<evidence type="ECO:0000313" key="2">
    <source>
        <dbReference type="EMBL" id="KAL2831511.1"/>
    </source>
</evidence>
<gene>
    <name evidence="2" type="ORF">BDW59DRAFT_157937</name>
</gene>
<evidence type="ECO:0000313" key="3">
    <source>
        <dbReference type="Proteomes" id="UP001610335"/>
    </source>
</evidence>
<dbReference type="Proteomes" id="UP001610335">
    <property type="component" value="Unassembled WGS sequence"/>
</dbReference>
<organism evidence="2 3">
    <name type="scientific">Aspergillus cavernicola</name>
    <dbReference type="NCBI Taxonomy" id="176166"/>
    <lineage>
        <taxon>Eukaryota</taxon>
        <taxon>Fungi</taxon>
        <taxon>Dikarya</taxon>
        <taxon>Ascomycota</taxon>
        <taxon>Pezizomycotina</taxon>
        <taxon>Eurotiomycetes</taxon>
        <taxon>Eurotiomycetidae</taxon>
        <taxon>Eurotiales</taxon>
        <taxon>Aspergillaceae</taxon>
        <taxon>Aspergillus</taxon>
        <taxon>Aspergillus subgen. Nidulantes</taxon>
    </lineage>
</organism>
<feature type="compositionally biased region" description="Polar residues" evidence="1">
    <location>
        <begin position="1"/>
        <end position="15"/>
    </location>
</feature>
<protein>
    <recommendedName>
        <fullName evidence="4">Protein kinase domain-containing protein</fullName>
    </recommendedName>
</protein>
<name>A0ABR4IUQ9_9EURO</name>
<comment type="caution">
    <text evidence="2">The sequence shown here is derived from an EMBL/GenBank/DDBJ whole genome shotgun (WGS) entry which is preliminary data.</text>
</comment>
<keyword evidence="3" id="KW-1185">Reference proteome</keyword>
<evidence type="ECO:0008006" key="4">
    <source>
        <dbReference type="Google" id="ProtNLM"/>
    </source>
</evidence>
<feature type="compositionally biased region" description="Low complexity" evidence="1">
    <location>
        <begin position="16"/>
        <end position="52"/>
    </location>
</feature>
<reference evidence="2 3" key="1">
    <citation type="submission" date="2024-07" db="EMBL/GenBank/DDBJ databases">
        <title>Section-level genome sequencing and comparative genomics of Aspergillus sections Usti and Cavernicolus.</title>
        <authorList>
            <consortium name="Lawrence Berkeley National Laboratory"/>
            <person name="Nybo J.L."/>
            <person name="Vesth T.C."/>
            <person name="Theobald S."/>
            <person name="Frisvad J.C."/>
            <person name="Larsen T.O."/>
            <person name="Kjaerboelling I."/>
            <person name="Rothschild-Mancinelli K."/>
            <person name="Lyhne E.K."/>
            <person name="Kogle M.E."/>
            <person name="Barry K."/>
            <person name="Clum A."/>
            <person name="Na H."/>
            <person name="Ledsgaard L."/>
            <person name="Lin J."/>
            <person name="Lipzen A."/>
            <person name="Kuo A."/>
            <person name="Riley R."/>
            <person name="Mondo S."/>
            <person name="LaButti K."/>
            <person name="Haridas S."/>
            <person name="Pangalinan J."/>
            <person name="Salamov A.A."/>
            <person name="Simmons B.A."/>
            <person name="Magnuson J.K."/>
            <person name="Chen J."/>
            <person name="Drula E."/>
            <person name="Henrissat B."/>
            <person name="Wiebenga A."/>
            <person name="Lubbers R.J."/>
            <person name="Gomes A.C."/>
            <person name="Makela M.R."/>
            <person name="Stajich J."/>
            <person name="Grigoriev I.V."/>
            <person name="Mortensen U.H."/>
            <person name="De vries R.P."/>
            <person name="Baker S.E."/>
            <person name="Andersen M.R."/>
        </authorList>
    </citation>
    <scope>NUCLEOTIDE SEQUENCE [LARGE SCALE GENOMIC DNA]</scope>
    <source>
        <strain evidence="2 3">CBS 600.67</strain>
    </source>
</reference>
<proteinExistence type="predicted"/>